<evidence type="ECO:0000313" key="4">
    <source>
        <dbReference type="Proteomes" id="UP000297245"/>
    </source>
</evidence>
<keyword evidence="4" id="KW-1185">Reference proteome</keyword>
<dbReference type="EMBL" id="ML179752">
    <property type="protein sequence ID" value="THU82175.1"/>
    <property type="molecule type" value="Genomic_DNA"/>
</dbReference>
<name>A0A4V4HC77_DENBC</name>
<protein>
    <submittedName>
        <fullName evidence="3">Uncharacterized protein</fullName>
    </submittedName>
</protein>
<keyword evidence="2" id="KW-0732">Signal</keyword>
<evidence type="ECO:0000313" key="3">
    <source>
        <dbReference type="EMBL" id="THU82175.1"/>
    </source>
</evidence>
<organism evidence="3 4">
    <name type="scientific">Dendrothele bispora (strain CBS 962.96)</name>
    <dbReference type="NCBI Taxonomy" id="1314807"/>
    <lineage>
        <taxon>Eukaryota</taxon>
        <taxon>Fungi</taxon>
        <taxon>Dikarya</taxon>
        <taxon>Basidiomycota</taxon>
        <taxon>Agaricomycotina</taxon>
        <taxon>Agaricomycetes</taxon>
        <taxon>Agaricomycetidae</taxon>
        <taxon>Agaricales</taxon>
        <taxon>Agaricales incertae sedis</taxon>
        <taxon>Dendrothele</taxon>
    </lineage>
</organism>
<dbReference type="Proteomes" id="UP000297245">
    <property type="component" value="Unassembled WGS sequence"/>
</dbReference>
<feature type="chain" id="PRO_5020730437" evidence="2">
    <location>
        <begin position="21"/>
        <end position="58"/>
    </location>
</feature>
<evidence type="ECO:0000256" key="2">
    <source>
        <dbReference type="SAM" id="SignalP"/>
    </source>
</evidence>
<sequence length="58" mass="6078">MEKAVIQVQGLALNLPVLLAATDPTYTSSVTDETTPVPSSASESGKEYGSEENYKTAS</sequence>
<feature type="compositionally biased region" description="Polar residues" evidence="1">
    <location>
        <begin position="26"/>
        <end position="43"/>
    </location>
</feature>
<gene>
    <name evidence="3" type="ORF">K435DRAFT_872590</name>
</gene>
<proteinExistence type="predicted"/>
<dbReference type="AlphaFoldDB" id="A0A4V4HC77"/>
<accession>A0A4V4HC77</accession>
<feature type="signal peptide" evidence="2">
    <location>
        <begin position="1"/>
        <end position="20"/>
    </location>
</feature>
<feature type="compositionally biased region" description="Basic and acidic residues" evidence="1">
    <location>
        <begin position="44"/>
        <end position="58"/>
    </location>
</feature>
<feature type="region of interest" description="Disordered" evidence="1">
    <location>
        <begin position="26"/>
        <end position="58"/>
    </location>
</feature>
<dbReference type="OrthoDB" id="2507336at2759"/>
<reference evidence="3 4" key="1">
    <citation type="journal article" date="2019" name="Nat. Ecol. Evol.">
        <title>Megaphylogeny resolves global patterns of mushroom evolution.</title>
        <authorList>
            <person name="Varga T."/>
            <person name="Krizsan K."/>
            <person name="Foldi C."/>
            <person name="Dima B."/>
            <person name="Sanchez-Garcia M."/>
            <person name="Sanchez-Ramirez S."/>
            <person name="Szollosi G.J."/>
            <person name="Szarkandi J.G."/>
            <person name="Papp V."/>
            <person name="Albert L."/>
            <person name="Andreopoulos W."/>
            <person name="Angelini C."/>
            <person name="Antonin V."/>
            <person name="Barry K.W."/>
            <person name="Bougher N.L."/>
            <person name="Buchanan P."/>
            <person name="Buyck B."/>
            <person name="Bense V."/>
            <person name="Catcheside P."/>
            <person name="Chovatia M."/>
            <person name="Cooper J."/>
            <person name="Damon W."/>
            <person name="Desjardin D."/>
            <person name="Finy P."/>
            <person name="Geml J."/>
            <person name="Haridas S."/>
            <person name="Hughes K."/>
            <person name="Justo A."/>
            <person name="Karasinski D."/>
            <person name="Kautmanova I."/>
            <person name="Kiss B."/>
            <person name="Kocsube S."/>
            <person name="Kotiranta H."/>
            <person name="LaButti K.M."/>
            <person name="Lechner B.E."/>
            <person name="Liimatainen K."/>
            <person name="Lipzen A."/>
            <person name="Lukacs Z."/>
            <person name="Mihaltcheva S."/>
            <person name="Morgado L.N."/>
            <person name="Niskanen T."/>
            <person name="Noordeloos M.E."/>
            <person name="Ohm R.A."/>
            <person name="Ortiz-Santana B."/>
            <person name="Ovrebo C."/>
            <person name="Racz N."/>
            <person name="Riley R."/>
            <person name="Savchenko A."/>
            <person name="Shiryaev A."/>
            <person name="Soop K."/>
            <person name="Spirin V."/>
            <person name="Szebenyi C."/>
            <person name="Tomsovsky M."/>
            <person name="Tulloss R.E."/>
            <person name="Uehling J."/>
            <person name="Grigoriev I.V."/>
            <person name="Vagvolgyi C."/>
            <person name="Papp T."/>
            <person name="Martin F.M."/>
            <person name="Miettinen O."/>
            <person name="Hibbett D.S."/>
            <person name="Nagy L.G."/>
        </authorList>
    </citation>
    <scope>NUCLEOTIDE SEQUENCE [LARGE SCALE GENOMIC DNA]</scope>
    <source>
        <strain evidence="3 4">CBS 962.96</strain>
    </source>
</reference>
<evidence type="ECO:0000256" key="1">
    <source>
        <dbReference type="SAM" id="MobiDB-lite"/>
    </source>
</evidence>